<reference evidence="2 3" key="1">
    <citation type="journal article" date="2020" name="ISME J.">
        <title>Comparative genomics reveals insights into cyanobacterial evolution and habitat adaptation.</title>
        <authorList>
            <person name="Chen M.Y."/>
            <person name="Teng W.K."/>
            <person name="Zhao L."/>
            <person name="Hu C.X."/>
            <person name="Zhou Y.K."/>
            <person name="Han B.P."/>
            <person name="Song L.R."/>
            <person name="Shu W.S."/>
        </authorList>
    </citation>
    <scope>NUCLEOTIDE SEQUENCE [LARGE SCALE GENOMIC DNA]</scope>
    <source>
        <strain evidence="2 3">FACHB-838</strain>
    </source>
</reference>
<sequence>MIFLFPSDYFNPKKADADYSEQVTCIQNAGFATRVISLESLGTGSSKIIPAPTPGSKVVYRGWMLSPRDYELLVSVVESTGASVLISLTEYLSTHYLSSWYPLITDLTPETKFYSVDDDLENQLNQLGWDGFFIKDYVKSLKTSVGSIINQPSQIKTVVAEMQKFRGTIEGGICVRRIEDFIKETERRYFVLFGKPFAALADEEIPEIVFECAKRIESQFFSVDVIERRDGTKRIVEIGDGQVSDIIGWTSERFAQLWIDN</sequence>
<feature type="domain" description="ATP-grasp" evidence="1">
    <location>
        <begin position="127"/>
        <end position="250"/>
    </location>
</feature>
<evidence type="ECO:0000313" key="3">
    <source>
        <dbReference type="Proteomes" id="UP000623440"/>
    </source>
</evidence>
<dbReference type="EMBL" id="JACJSI010000240">
    <property type="protein sequence ID" value="MBD2535151.1"/>
    <property type="molecule type" value="Genomic_DNA"/>
</dbReference>
<dbReference type="RefSeq" id="WP_190946009.1">
    <property type="nucleotide sequence ID" value="NZ_JACJSI010000240.1"/>
</dbReference>
<dbReference type="Pfam" id="PF14243">
    <property type="entry name" value="R2K_3"/>
    <property type="match status" value="1"/>
</dbReference>
<evidence type="ECO:0000313" key="2">
    <source>
        <dbReference type="EMBL" id="MBD2535151.1"/>
    </source>
</evidence>
<keyword evidence="3" id="KW-1185">Reference proteome</keyword>
<name>A0ABR8E222_9NOSO</name>
<comment type="caution">
    <text evidence="2">The sequence shown here is derived from an EMBL/GenBank/DDBJ whole genome shotgun (WGS) entry which is preliminary data.</text>
</comment>
<gene>
    <name evidence="2" type="ORF">H6G97_39385</name>
</gene>
<proteinExistence type="predicted"/>
<dbReference type="Proteomes" id="UP000623440">
    <property type="component" value="Unassembled WGS sequence"/>
</dbReference>
<organism evidence="2 3">
    <name type="scientific">Nostoc flagelliforme FACHB-838</name>
    <dbReference type="NCBI Taxonomy" id="2692904"/>
    <lineage>
        <taxon>Bacteria</taxon>
        <taxon>Bacillati</taxon>
        <taxon>Cyanobacteriota</taxon>
        <taxon>Cyanophyceae</taxon>
        <taxon>Nostocales</taxon>
        <taxon>Nostocaceae</taxon>
        <taxon>Nostoc</taxon>
    </lineage>
</organism>
<accession>A0ABR8E222</accession>
<protein>
    <submittedName>
        <fullName evidence="2">ATP-grasp domain-containing protein</fullName>
    </submittedName>
</protein>
<evidence type="ECO:0000259" key="1">
    <source>
        <dbReference type="Pfam" id="PF14243"/>
    </source>
</evidence>
<dbReference type="InterPro" id="IPR025643">
    <property type="entry name" value="R2K_3"/>
</dbReference>